<dbReference type="RefSeq" id="WP_093912421.1">
    <property type="nucleotide sequence ID" value="NZ_FONL01000001.1"/>
</dbReference>
<gene>
    <name evidence="7" type="primary">proA</name>
    <name evidence="9" type="ORF">SAMN05216245_101227</name>
</gene>
<dbReference type="GO" id="GO:0050661">
    <property type="term" value="F:NADP binding"/>
    <property type="evidence" value="ECO:0007669"/>
    <property type="project" value="InterPro"/>
</dbReference>
<keyword evidence="2 7" id="KW-0028">Amino-acid biosynthesis</keyword>
<dbReference type="Gene3D" id="3.40.309.10">
    <property type="entry name" value="Aldehyde Dehydrogenase, Chain A, domain 2"/>
    <property type="match status" value="1"/>
</dbReference>
<dbReference type="NCBIfam" id="NF001221">
    <property type="entry name" value="PRK00197.1"/>
    <property type="match status" value="1"/>
</dbReference>
<dbReference type="GO" id="GO:0005737">
    <property type="term" value="C:cytoplasm"/>
    <property type="evidence" value="ECO:0007669"/>
    <property type="project" value="UniProtKB-SubCell"/>
</dbReference>
<comment type="similarity">
    <text evidence="7">Belongs to the gamma-glutamyl phosphate reductase family.</text>
</comment>
<dbReference type="SUPFAM" id="SSF53720">
    <property type="entry name" value="ALDH-like"/>
    <property type="match status" value="1"/>
</dbReference>
<dbReference type="Pfam" id="PF00171">
    <property type="entry name" value="Aldedh"/>
    <property type="match status" value="1"/>
</dbReference>
<evidence type="ECO:0000256" key="7">
    <source>
        <dbReference type="HAMAP-Rule" id="MF_00412"/>
    </source>
</evidence>
<dbReference type="STRING" id="1123323.SAMN05216245_101227"/>
<dbReference type="AlphaFoldDB" id="A0A1I1XFF8"/>
<name>A0A1I1XFF8_9FIRM</name>
<comment type="subcellular location">
    <subcellularLocation>
        <location evidence="7">Cytoplasm</location>
    </subcellularLocation>
</comment>
<dbReference type="PROSITE" id="PS01223">
    <property type="entry name" value="PROA"/>
    <property type="match status" value="1"/>
</dbReference>
<dbReference type="InterPro" id="IPR020593">
    <property type="entry name" value="G-glutamylP_reductase_CS"/>
</dbReference>
<keyword evidence="7" id="KW-0963">Cytoplasm</keyword>
<evidence type="ECO:0000256" key="5">
    <source>
        <dbReference type="ARBA" id="ARBA00023002"/>
    </source>
</evidence>
<dbReference type="InterPro" id="IPR015590">
    <property type="entry name" value="Aldehyde_DH_dom"/>
</dbReference>
<dbReference type="PANTHER" id="PTHR11063">
    <property type="entry name" value="GLUTAMATE SEMIALDEHYDE DEHYDROGENASE"/>
    <property type="match status" value="1"/>
</dbReference>
<protein>
    <recommendedName>
        <fullName evidence="7">Gamma-glutamyl phosphate reductase</fullName>
        <shortName evidence="7">GPR</shortName>
        <ecNumber evidence="7">1.2.1.41</ecNumber>
    </recommendedName>
    <alternativeName>
        <fullName evidence="7">Glutamate-5-semialdehyde dehydrogenase</fullName>
    </alternativeName>
    <alternativeName>
        <fullName evidence="7">Glutamyl-gamma-semialdehyde dehydrogenase</fullName>
        <shortName evidence="7">GSA dehydrogenase</shortName>
    </alternativeName>
</protein>
<keyword evidence="5 7" id="KW-0560">Oxidoreductase</keyword>
<dbReference type="PIRSF" id="PIRSF000151">
    <property type="entry name" value="GPR"/>
    <property type="match status" value="1"/>
</dbReference>
<evidence type="ECO:0000313" key="9">
    <source>
        <dbReference type="EMBL" id="SFE06129.1"/>
    </source>
</evidence>
<dbReference type="Proteomes" id="UP000198896">
    <property type="component" value="Unassembled WGS sequence"/>
</dbReference>
<comment type="catalytic activity">
    <reaction evidence="6 7">
        <text>L-glutamate 5-semialdehyde + phosphate + NADP(+) = L-glutamyl 5-phosphate + NADPH + H(+)</text>
        <dbReference type="Rhea" id="RHEA:19541"/>
        <dbReference type="ChEBI" id="CHEBI:15378"/>
        <dbReference type="ChEBI" id="CHEBI:43474"/>
        <dbReference type="ChEBI" id="CHEBI:57783"/>
        <dbReference type="ChEBI" id="CHEBI:58066"/>
        <dbReference type="ChEBI" id="CHEBI:58274"/>
        <dbReference type="ChEBI" id="CHEBI:58349"/>
        <dbReference type="EC" id="1.2.1.41"/>
    </reaction>
</comment>
<dbReference type="GO" id="GO:0055129">
    <property type="term" value="P:L-proline biosynthetic process"/>
    <property type="evidence" value="ECO:0007669"/>
    <property type="project" value="UniProtKB-UniRule"/>
</dbReference>
<dbReference type="GO" id="GO:0004350">
    <property type="term" value="F:glutamate-5-semialdehyde dehydrogenase activity"/>
    <property type="evidence" value="ECO:0007669"/>
    <property type="project" value="UniProtKB-UniRule"/>
</dbReference>
<dbReference type="UniPathway" id="UPA00098">
    <property type="reaction ID" value="UER00360"/>
</dbReference>
<dbReference type="PANTHER" id="PTHR11063:SF8">
    <property type="entry name" value="DELTA-1-PYRROLINE-5-CARBOXYLATE SYNTHASE"/>
    <property type="match status" value="1"/>
</dbReference>
<dbReference type="InterPro" id="IPR000965">
    <property type="entry name" value="GPR_dom"/>
</dbReference>
<dbReference type="Gene3D" id="3.40.605.10">
    <property type="entry name" value="Aldehyde Dehydrogenase, Chain A, domain 1"/>
    <property type="match status" value="1"/>
</dbReference>
<dbReference type="InterPro" id="IPR016161">
    <property type="entry name" value="Ald_DH/histidinol_DH"/>
</dbReference>
<evidence type="ECO:0000256" key="3">
    <source>
        <dbReference type="ARBA" id="ARBA00022650"/>
    </source>
</evidence>
<reference evidence="9 10" key="1">
    <citation type="submission" date="2016-10" db="EMBL/GenBank/DDBJ databases">
        <authorList>
            <person name="de Groot N.N."/>
        </authorList>
    </citation>
    <scope>NUCLEOTIDE SEQUENCE [LARGE SCALE GENOMIC DNA]</scope>
    <source>
        <strain evidence="9 10">DSM 9236</strain>
    </source>
</reference>
<dbReference type="InterPro" id="IPR016162">
    <property type="entry name" value="Ald_DH_N"/>
</dbReference>
<comment type="function">
    <text evidence="7">Catalyzes the NADPH-dependent reduction of L-glutamate 5-phosphate into L-glutamate 5-semialdehyde and phosphate. The product spontaneously undergoes cyclization to form 1-pyrroline-5-carboxylate.</text>
</comment>
<dbReference type="EMBL" id="FONL01000001">
    <property type="protein sequence ID" value="SFE06129.1"/>
    <property type="molecule type" value="Genomic_DNA"/>
</dbReference>
<keyword evidence="4 7" id="KW-0521">NADP</keyword>
<dbReference type="EC" id="1.2.1.41" evidence="7"/>
<proteinExistence type="inferred from homology"/>
<evidence type="ECO:0000256" key="6">
    <source>
        <dbReference type="ARBA" id="ARBA00049024"/>
    </source>
</evidence>
<comment type="pathway">
    <text evidence="1 7">Amino-acid biosynthesis; L-proline biosynthesis; L-glutamate 5-semialdehyde from L-glutamate: step 2/2.</text>
</comment>
<organism evidence="9 10">
    <name type="scientific">Succiniclasticum ruminis DSM 9236</name>
    <dbReference type="NCBI Taxonomy" id="1123323"/>
    <lineage>
        <taxon>Bacteria</taxon>
        <taxon>Bacillati</taxon>
        <taxon>Bacillota</taxon>
        <taxon>Negativicutes</taxon>
        <taxon>Acidaminococcales</taxon>
        <taxon>Acidaminococcaceae</taxon>
        <taxon>Succiniclasticum</taxon>
    </lineage>
</organism>
<evidence type="ECO:0000256" key="4">
    <source>
        <dbReference type="ARBA" id="ARBA00022857"/>
    </source>
</evidence>
<dbReference type="NCBIfam" id="TIGR00407">
    <property type="entry name" value="proA"/>
    <property type="match status" value="1"/>
</dbReference>
<dbReference type="InterPro" id="IPR016163">
    <property type="entry name" value="Ald_DH_C"/>
</dbReference>
<accession>A0A1I1XFF8</accession>
<evidence type="ECO:0000256" key="1">
    <source>
        <dbReference type="ARBA" id="ARBA00004985"/>
    </source>
</evidence>
<dbReference type="OrthoDB" id="9809970at2"/>
<keyword evidence="3 7" id="KW-0641">Proline biosynthesis</keyword>
<feature type="domain" description="Aldehyde dehydrogenase" evidence="8">
    <location>
        <begin position="5"/>
        <end position="280"/>
    </location>
</feature>
<evidence type="ECO:0000256" key="2">
    <source>
        <dbReference type="ARBA" id="ARBA00022605"/>
    </source>
</evidence>
<keyword evidence="10" id="KW-1185">Reference proteome</keyword>
<evidence type="ECO:0000313" key="10">
    <source>
        <dbReference type="Proteomes" id="UP000198896"/>
    </source>
</evidence>
<dbReference type="InterPro" id="IPR012134">
    <property type="entry name" value="Glu-5-SA_DH"/>
</dbReference>
<dbReference type="CDD" id="cd07079">
    <property type="entry name" value="ALDH_F18-19_ProA-GPR"/>
    <property type="match status" value="1"/>
</dbReference>
<sequence length="414" mass="44007">MTIREQATEAAAAARKLAAVSPVIKNKALEAMADALLAEQEEILAANTRDMEAGKAKGLKESLLDRLLLTPARLADMAEGLRQVAALKDPVGEIIGGSTLPNGLTITKIRVPLGVIGIIYEARPNVTADAIGLCMKSGNAVILKGGSEAIHSNTKIADVLRKAAEQSGIPAGSIQFITSTDHAAVQELITLNGLVDVVIPRGSGRLIQAVVGNASVPVIETGVGVCHTFVDAGADYAQAEPILVNAKTQRPAACNAMETLLVHKDAVQDFLPHMLEVFKENGVQIIGDETVCAMDKEALPATEEDWATEYGDLRLSVKVVSGLDEALDHIARYGTKHSEAILTRNYANARKFQQMVDAACVYVNTTTRYSDGFQFGFGAEIGISSQKLHARGPMALPELTTYKYLISGDGQVRP</sequence>
<dbReference type="FunFam" id="3.40.309.10:FF:000006">
    <property type="entry name" value="Gamma-glutamyl phosphate reductase"/>
    <property type="match status" value="1"/>
</dbReference>
<dbReference type="HAMAP" id="MF_00412">
    <property type="entry name" value="ProA"/>
    <property type="match status" value="1"/>
</dbReference>
<evidence type="ECO:0000259" key="8">
    <source>
        <dbReference type="Pfam" id="PF00171"/>
    </source>
</evidence>